<dbReference type="AlphaFoldDB" id="A0ABD3QZQ5"/>
<organism evidence="2 3">
    <name type="scientific">Cyclotella atomus</name>
    <dbReference type="NCBI Taxonomy" id="382360"/>
    <lineage>
        <taxon>Eukaryota</taxon>
        <taxon>Sar</taxon>
        <taxon>Stramenopiles</taxon>
        <taxon>Ochrophyta</taxon>
        <taxon>Bacillariophyta</taxon>
        <taxon>Coscinodiscophyceae</taxon>
        <taxon>Thalassiosirophycidae</taxon>
        <taxon>Stephanodiscales</taxon>
        <taxon>Stephanodiscaceae</taxon>
        <taxon>Cyclotella</taxon>
    </lineage>
</organism>
<feature type="region of interest" description="Disordered" evidence="1">
    <location>
        <begin position="391"/>
        <end position="516"/>
    </location>
</feature>
<dbReference type="SUPFAM" id="SSF48403">
    <property type="entry name" value="Ankyrin repeat"/>
    <property type="match status" value="1"/>
</dbReference>
<gene>
    <name evidence="2" type="ORF">ACHAWO_000037</name>
</gene>
<accession>A0ABD3QZQ5</accession>
<reference evidence="2 3" key="1">
    <citation type="submission" date="2024-10" db="EMBL/GenBank/DDBJ databases">
        <title>Updated reference genomes for cyclostephanoid diatoms.</title>
        <authorList>
            <person name="Roberts W.R."/>
            <person name="Alverson A.J."/>
        </authorList>
    </citation>
    <scope>NUCLEOTIDE SEQUENCE [LARGE SCALE GENOMIC DNA]</scope>
    <source>
        <strain evidence="2 3">AJA010-31</strain>
    </source>
</reference>
<feature type="compositionally biased region" description="Polar residues" evidence="1">
    <location>
        <begin position="445"/>
        <end position="459"/>
    </location>
</feature>
<evidence type="ECO:0000313" key="2">
    <source>
        <dbReference type="EMBL" id="KAL3805216.1"/>
    </source>
</evidence>
<dbReference type="InterPro" id="IPR036770">
    <property type="entry name" value="Ankyrin_rpt-contain_sf"/>
</dbReference>
<keyword evidence="3" id="KW-1185">Reference proteome</keyword>
<name>A0ABD3QZQ5_9STRA</name>
<feature type="compositionally biased region" description="Low complexity" evidence="1">
    <location>
        <begin position="491"/>
        <end position="506"/>
    </location>
</feature>
<sequence>MDLDSHVQGLYHCPPEGDDIMGTSRQGAVRIICPIIQEPTTSSARMAGRHHLRNRLLRLIAQNPGSIYPSLFDAIYLDDSTTKEESNNDSNVTPLMTACDKSLETPLLHLRQKIDSSHKDSNDKSINQLVDAWGHPTETSTSKEGANSAAHHALAAGFSFGLDTIEYFYNCCEQHNKCGKSPVESFHCLISQPNANGDTPIMMAAVFGRTSILQHVIERHLELSIDELNRNGDDLLNDSTKVGQMWQSVQDIFVIRNEEGLSAINLSCGHGRVDTVNLLTQSICVKISSNGKSCKVSIVLDNDANDEKQTNEHCLKLKPLVQVSYDDAKFCQSSIQDLEAELLLMKQQQKVNDVHLDAFIEQRNKICKCQEILNEAMNRAAANAVNDLMSDDMLTSSTPNTNCKRKKGKKLKKRDKLVPSAKPESHNILEEELTPPPHGKVTNEVVENQSPFVTLQNGLVVSKTHKPDDIEPMNDDDDPVPNNDISAPRSLQNVLKSQLKQQQQPKETSPNDPNEAFNIEAQMDSLCLDPSMLLLSSHGMAMELSPSQLETMQVILLHQLNAAKEAQSIQKRLLSQNKE</sequence>
<feature type="compositionally biased region" description="Basic residues" evidence="1">
    <location>
        <begin position="403"/>
        <end position="415"/>
    </location>
</feature>
<dbReference type="EMBL" id="JALLPJ020000010">
    <property type="protein sequence ID" value="KAL3805216.1"/>
    <property type="molecule type" value="Genomic_DNA"/>
</dbReference>
<comment type="caution">
    <text evidence="2">The sequence shown here is derived from an EMBL/GenBank/DDBJ whole genome shotgun (WGS) entry which is preliminary data.</text>
</comment>
<protein>
    <submittedName>
        <fullName evidence="2">Uncharacterized protein</fullName>
    </submittedName>
</protein>
<dbReference type="Gene3D" id="1.25.40.20">
    <property type="entry name" value="Ankyrin repeat-containing domain"/>
    <property type="match status" value="1"/>
</dbReference>
<proteinExistence type="predicted"/>
<dbReference type="Proteomes" id="UP001530400">
    <property type="component" value="Unassembled WGS sequence"/>
</dbReference>
<evidence type="ECO:0000256" key="1">
    <source>
        <dbReference type="SAM" id="MobiDB-lite"/>
    </source>
</evidence>
<feature type="compositionally biased region" description="Polar residues" evidence="1">
    <location>
        <begin position="393"/>
        <end position="402"/>
    </location>
</feature>
<evidence type="ECO:0000313" key="3">
    <source>
        <dbReference type="Proteomes" id="UP001530400"/>
    </source>
</evidence>
<feature type="compositionally biased region" description="Acidic residues" evidence="1">
    <location>
        <begin position="470"/>
        <end position="479"/>
    </location>
</feature>